<feature type="region of interest" description="Disordered" evidence="1">
    <location>
        <begin position="1"/>
        <end position="36"/>
    </location>
</feature>
<sequence>MEEHTWVECEQTPITTRRPRAGAGGGGRRSSNKKFKNGRNISRFIAAIAATSAPLNVYRRNYEDVRRDCAESDAFLH</sequence>
<dbReference type="Proteomes" id="UP000299102">
    <property type="component" value="Unassembled WGS sequence"/>
</dbReference>
<keyword evidence="3" id="KW-1185">Reference proteome</keyword>
<evidence type="ECO:0000256" key="1">
    <source>
        <dbReference type="SAM" id="MobiDB-lite"/>
    </source>
</evidence>
<accession>A0A4C1WJT0</accession>
<dbReference type="AlphaFoldDB" id="A0A4C1WJT0"/>
<comment type="caution">
    <text evidence="2">The sequence shown here is derived from an EMBL/GenBank/DDBJ whole genome shotgun (WGS) entry which is preliminary data.</text>
</comment>
<name>A0A4C1WJT0_EUMVA</name>
<gene>
    <name evidence="2" type="ORF">EVAR_48319_1</name>
</gene>
<evidence type="ECO:0000313" key="3">
    <source>
        <dbReference type="Proteomes" id="UP000299102"/>
    </source>
</evidence>
<evidence type="ECO:0000313" key="2">
    <source>
        <dbReference type="EMBL" id="GBP51696.1"/>
    </source>
</evidence>
<proteinExistence type="predicted"/>
<protein>
    <submittedName>
        <fullName evidence="2">Uncharacterized protein</fullName>
    </submittedName>
</protein>
<organism evidence="2 3">
    <name type="scientific">Eumeta variegata</name>
    <name type="common">Bagworm moth</name>
    <name type="synonym">Eumeta japonica</name>
    <dbReference type="NCBI Taxonomy" id="151549"/>
    <lineage>
        <taxon>Eukaryota</taxon>
        <taxon>Metazoa</taxon>
        <taxon>Ecdysozoa</taxon>
        <taxon>Arthropoda</taxon>
        <taxon>Hexapoda</taxon>
        <taxon>Insecta</taxon>
        <taxon>Pterygota</taxon>
        <taxon>Neoptera</taxon>
        <taxon>Endopterygota</taxon>
        <taxon>Lepidoptera</taxon>
        <taxon>Glossata</taxon>
        <taxon>Ditrysia</taxon>
        <taxon>Tineoidea</taxon>
        <taxon>Psychidae</taxon>
        <taxon>Oiketicinae</taxon>
        <taxon>Eumeta</taxon>
    </lineage>
</organism>
<dbReference type="EMBL" id="BGZK01000586">
    <property type="protein sequence ID" value="GBP51696.1"/>
    <property type="molecule type" value="Genomic_DNA"/>
</dbReference>
<reference evidence="2 3" key="1">
    <citation type="journal article" date="2019" name="Commun. Biol.">
        <title>The bagworm genome reveals a unique fibroin gene that provides high tensile strength.</title>
        <authorList>
            <person name="Kono N."/>
            <person name="Nakamura H."/>
            <person name="Ohtoshi R."/>
            <person name="Tomita M."/>
            <person name="Numata K."/>
            <person name="Arakawa K."/>
        </authorList>
    </citation>
    <scope>NUCLEOTIDE SEQUENCE [LARGE SCALE GENOMIC DNA]</scope>
</reference>